<evidence type="ECO:0000259" key="3">
    <source>
        <dbReference type="PROSITE" id="PS51186"/>
    </source>
</evidence>
<protein>
    <submittedName>
        <fullName evidence="4">N-acetylglutamate synthase, GNAT family</fullName>
    </submittedName>
</protein>
<accession>A0A1I1XRK0</accession>
<proteinExistence type="predicted"/>
<feature type="domain" description="N-acetyltransferase" evidence="3">
    <location>
        <begin position="2"/>
        <end position="150"/>
    </location>
</feature>
<dbReference type="Proteomes" id="UP000199477">
    <property type="component" value="Unassembled WGS sequence"/>
</dbReference>
<dbReference type="InterPro" id="IPR016181">
    <property type="entry name" value="Acyl_CoA_acyltransferase"/>
</dbReference>
<keyword evidence="2" id="KW-0012">Acyltransferase</keyword>
<evidence type="ECO:0000313" key="5">
    <source>
        <dbReference type="Proteomes" id="UP000199477"/>
    </source>
</evidence>
<dbReference type="PROSITE" id="PS51186">
    <property type="entry name" value="GNAT"/>
    <property type="match status" value="1"/>
</dbReference>
<dbReference type="RefSeq" id="WP_051548459.1">
    <property type="nucleotide sequence ID" value="NZ_FONH01000001.1"/>
</dbReference>
<dbReference type="PANTHER" id="PTHR43877:SF1">
    <property type="entry name" value="ACETYLTRANSFERASE"/>
    <property type="match status" value="1"/>
</dbReference>
<dbReference type="GO" id="GO:0016747">
    <property type="term" value="F:acyltransferase activity, transferring groups other than amino-acyl groups"/>
    <property type="evidence" value="ECO:0007669"/>
    <property type="project" value="InterPro"/>
</dbReference>
<dbReference type="InterPro" id="IPR000182">
    <property type="entry name" value="GNAT_dom"/>
</dbReference>
<organism evidence="4 5">
    <name type="scientific">Dyella marensis</name>
    <dbReference type="NCBI Taxonomy" id="500610"/>
    <lineage>
        <taxon>Bacteria</taxon>
        <taxon>Pseudomonadati</taxon>
        <taxon>Pseudomonadota</taxon>
        <taxon>Gammaproteobacteria</taxon>
        <taxon>Lysobacterales</taxon>
        <taxon>Rhodanobacteraceae</taxon>
        <taxon>Dyella</taxon>
    </lineage>
</organism>
<gene>
    <name evidence="4" type="ORF">SAMN02799615_00351</name>
</gene>
<dbReference type="STRING" id="500610.SAMN02799615_00351"/>
<dbReference type="Gene3D" id="3.40.630.30">
    <property type="match status" value="1"/>
</dbReference>
<keyword evidence="1" id="KW-0808">Transferase</keyword>
<dbReference type="EMBL" id="FONH01000001">
    <property type="protein sequence ID" value="SFE09871.1"/>
    <property type="molecule type" value="Genomic_DNA"/>
</dbReference>
<dbReference type="SUPFAM" id="SSF55729">
    <property type="entry name" value="Acyl-CoA N-acyltransferases (Nat)"/>
    <property type="match status" value="1"/>
</dbReference>
<dbReference type="PANTHER" id="PTHR43877">
    <property type="entry name" value="AMINOALKYLPHOSPHONATE N-ACETYLTRANSFERASE-RELATED-RELATED"/>
    <property type="match status" value="1"/>
</dbReference>
<dbReference type="AlphaFoldDB" id="A0A1I1XRK0"/>
<reference evidence="5" key="1">
    <citation type="submission" date="2016-10" db="EMBL/GenBank/DDBJ databases">
        <authorList>
            <person name="Varghese N."/>
            <person name="Submissions S."/>
        </authorList>
    </citation>
    <scope>NUCLEOTIDE SEQUENCE [LARGE SCALE GENOMIC DNA]</scope>
    <source>
        <strain evidence="5">UNC178MFTsu3.1</strain>
    </source>
</reference>
<evidence type="ECO:0000313" key="4">
    <source>
        <dbReference type="EMBL" id="SFE09871.1"/>
    </source>
</evidence>
<evidence type="ECO:0000256" key="2">
    <source>
        <dbReference type="ARBA" id="ARBA00023315"/>
    </source>
</evidence>
<evidence type="ECO:0000256" key="1">
    <source>
        <dbReference type="ARBA" id="ARBA00022679"/>
    </source>
</evidence>
<name>A0A1I1XRK0_9GAMM</name>
<sequence length="150" mass="16306">MTRVRQAVQGDAGTLTELRCAFLEEMGQQLPDGFADHLRDWIETALLAGRLHAWLAEHEGRVVGSAAVNPYPHMPSANYPTGQGWYLLNVYVKPAQRQGGVGTALLAAVGSAARERGIDALTLHANTRARALYERHGFKLSTDAMRLGLA</sequence>
<dbReference type="CDD" id="cd04301">
    <property type="entry name" value="NAT_SF"/>
    <property type="match status" value="1"/>
</dbReference>
<keyword evidence="5" id="KW-1185">Reference proteome</keyword>
<dbReference type="InterPro" id="IPR050832">
    <property type="entry name" value="Bact_Acetyltransf"/>
</dbReference>
<dbReference type="Pfam" id="PF00583">
    <property type="entry name" value="Acetyltransf_1"/>
    <property type="match status" value="1"/>
</dbReference>